<evidence type="ECO:0000256" key="3">
    <source>
        <dbReference type="ARBA" id="ARBA00022833"/>
    </source>
</evidence>
<sequence length="608" mass="68367">MNSETNQRWGRPLEQYATSYSLAVNQRGAVSWETEEAAQFVKESMAGHVLDAHGPVPGVGDLVGANDITVPMLQTVLELAHSPHHLDFFADPVFIGGCIRFLTKIRPEGVPSPFSHELGYLCFRIIAIGIGAWILKVTGKLGTTARNMQVNRATEPLRTFSRGISRALIDIISEGEFKGSGWDWVMGWGRTREHMNPERFLLPSDLRSLLSTLWEDRKLYLRALLTTYFPGISGVMFVLWRYLDVNPAIESAKPTKLMAAPFCDLLWRSMLASLDDQWGPLAYIERFVFHGEVADLWHKSPKYFDLDDSRTLLCALNTGLSPTDLQFFAPHRLMDIRALLPFVTGSIQQGSEDLSPALVGGVVGCIWRAIEKNELDTREIVERTASAFTLLGRAITPLDRPSRTNNAAAQQLVTEIERHDFIELLARLIVLLKPGDARSTYNRNISRNARFIANTMLLVRTLAKVAPNIPPTHQLKDDWSKMKCKLSTSEIFGPPLRRKADKELHSQVTELWDNIGQLLALGLQTVTLPNRCSYSRCPCGIAVIPVEFVCTWCREFRYCSAECQARDWSLDHGEGSHRQLCKPITRTLTVSSEVVVWSQAQAGRYVFE</sequence>
<keyword evidence="3" id="KW-0862">Zinc</keyword>
<dbReference type="EMBL" id="CAJMWT010010254">
    <property type="protein sequence ID" value="CAE6541419.1"/>
    <property type="molecule type" value="Genomic_DNA"/>
</dbReference>
<dbReference type="Gene3D" id="6.10.140.2220">
    <property type="match status" value="1"/>
</dbReference>
<name>A0A8H3DRK8_9AGAM</name>
<evidence type="ECO:0000256" key="4">
    <source>
        <dbReference type="PROSITE-ProRule" id="PRU00134"/>
    </source>
</evidence>
<dbReference type="SUPFAM" id="SSF144232">
    <property type="entry name" value="HIT/MYND zinc finger-like"/>
    <property type="match status" value="1"/>
</dbReference>
<dbReference type="GO" id="GO:0008270">
    <property type="term" value="F:zinc ion binding"/>
    <property type="evidence" value="ECO:0007669"/>
    <property type="project" value="UniProtKB-KW"/>
</dbReference>
<dbReference type="AlphaFoldDB" id="A0A8H3DRK8"/>
<evidence type="ECO:0000313" key="7">
    <source>
        <dbReference type="Proteomes" id="UP000663843"/>
    </source>
</evidence>
<dbReference type="InterPro" id="IPR002893">
    <property type="entry name" value="Znf_MYND"/>
</dbReference>
<gene>
    <name evidence="6" type="ORF">RDB_LOCUS198368</name>
</gene>
<dbReference type="Proteomes" id="UP000663843">
    <property type="component" value="Unassembled WGS sequence"/>
</dbReference>
<keyword evidence="1" id="KW-0479">Metal-binding</keyword>
<evidence type="ECO:0000313" key="6">
    <source>
        <dbReference type="EMBL" id="CAE6541419.1"/>
    </source>
</evidence>
<accession>A0A8H3DRK8</accession>
<proteinExistence type="predicted"/>
<reference evidence="6" key="1">
    <citation type="submission" date="2021-01" db="EMBL/GenBank/DDBJ databases">
        <authorList>
            <person name="Kaushik A."/>
        </authorList>
    </citation>
    <scope>NUCLEOTIDE SEQUENCE</scope>
    <source>
        <strain evidence="6">AG2-2IIIB</strain>
    </source>
</reference>
<dbReference type="PROSITE" id="PS50865">
    <property type="entry name" value="ZF_MYND_2"/>
    <property type="match status" value="1"/>
</dbReference>
<evidence type="ECO:0000256" key="2">
    <source>
        <dbReference type="ARBA" id="ARBA00022771"/>
    </source>
</evidence>
<evidence type="ECO:0000256" key="1">
    <source>
        <dbReference type="ARBA" id="ARBA00022723"/>
    </source>
</evidence>
<protein>
    <recommendedName>
        <fullName evidence="5">MYND-type domain-containing protein</fullName>
    </recommendedName>
</protein>
<comment type="caution">
    <text evidence="6">The sequence shown here is derived from an EMBL/GenBank/DDBJ whole genome shotgun (WGS) entry which is preliminary data.</text>
</comment>
<organism evidence="6 7">
    <name type="scientific">Rhizoctonia solani</name>
    <dbReference type="NCBI Taxonomy" id="456999"/>
    <lineage>
        <taxon>Eukaryota</taxon>
        <taxon>Fungi</taxon>
        <taxon>Dikarya</taxon>
        <taxon>Basidiomycota</taxon>
        <taxon>Agaricomycotina</taxon>
        <taxon>Agaricomycetes</taxon>
        <taxon>Cantharellales</taxon>
        <taxon>Ceratobasidiaceae</taxon>
        <taxon>Rhizoctonia</taxon>
    </lineage>
</organism>
<keyword evidence="2 4" id="KW-0863">Zinc-finger</keyword>
<feature type="domain" description="MYND-type" evidence="5">
    <location>
        <begin position="539"/>
        <end position="581"/>
    </location>
</feature>
<evidence type="ECO:0000259" key="5">
    <source>
        <dbReference type="PROSITE" id="PS50865"/>
    </source>
</evidence>